<sequence>MSSPDISALPWRAMDDINPSLRLPAAGVLLGADRGGNIACLPAIQPRPVRIGLVGEVGVARLVAHRLLAVGCQVTVYSQRQPAWQRLWTKVGGRRMTFAQRSARWPGVPAGPRMPQALVLDAPEAPANWIGDAPWCTVIHVASRVPTRSEFWRAADVVVVCGPGHGEAVLSLRNRPDAGMADDLRPGEIALCGRAGTTIVRLDVTPAEMELVTEESGAFGLPR</sequence>
<comment type="caution">
    <text evidence="1">The sequence shown here is derived from an EMBL/GenBank/DDBJ whole genome shotgun (WGS) entry which is preliminary data.</text>
</comment>
<proteinExistence type="predicted"/>
<dbReference type="EMBL" id="JBHLUD010000008">
    <property type="protein sequence ID" value="MFC0544981.1"/>
    <property type="molecule type" value="Genomic_DNA"/>
</dbReference>
<dbReference type="Proteomes" id="UP001589810">
    <property type="component" value="Unassembled WGS sequence"/>
</dbReference>
<evidence type="ECO:0000313" key="2">
    <source>
        <dbReference type="Proteomes" id="UP001589810"/>
    </source>
</evidence>
<accession>A0ABV6MYS0</accession>
<name>A0ABV6MYS0_9PSEU</name>
<protein>
    <submittedName>
        <fullName evidence="1">Uncharacterized protein</fullName>
    </submittedName>
</protein>
<reference evidence="1 2" key="1">
    <citation type="submission" date="2024-09" db="EMBL/GenBank/DDBJ databases">
        <authorList>
            <person name="Sun Q."/>
            <person name="Mori K."/>
        </authorList>
    </citation>
    <scope>NUCLEOTIDE SEQUENCE [LARGE SCALE GENOMIC DNA]</scope>
    <source>
        <strain evidence="1 2">TBRC 1432</strain>
    </source>
</reference>
<organism evidence="1 2">
    <name type="scientific">Kutzneria chonburiensis</name>
    <dbReference type="NCBI Taxonomy" id="1483604"/>
    <lineage>
        <taxon>Bacteria</taxon>
        <taxon>Bacillati</taxon>
        <taxon>Actinomycetota</taxon>
        <taxon>Actinomycetes</taxon>
        <taxon>Pseudonocardiales</taxon>
        <taxon>Pseudonocardiaceae</taxon>
        <taxon>Kutzneria</taxon>
    </lineage>
</organism>
<keyword evidence="2" id="KW-1185">Reference proteome</keyword>
<dbReference type="RefSeq" id="WP_273936293.1">
    <property type="nucleotide sequence ID" value="NZ_CP097263.1"/>
</dbReference>
<gene>
    <name evidence="1" type="ORF">ACFFH7_25980</name>
</gene>
<evidence type="ECO:0000313" key="1">
    <source>
        <dbReference type="EMBL" id="MFC0544981.1"/>
    </source>
</evidence>